<dbReference type="PANTHER" id="PTHR24024:SF18">
    <property type="entry name" value="SHORT-CHAIN COLLAGEN C4-LIKE"/>
    <property type="match status" value="1"/>
</dbReference>
<keyword evidence="2" id="KW-1185">Reference proteome</keyword>
<reference evidence="1 2" key="1">
    <citation type="submission" date="2022-12" db="EMBL/GenBank/DDBJ databases">
        <title>Chromosome-level genome of Tegillarca granosa.</title>
        <authorList>
            <person name="Kim J."/>
        </authorList>
    </citation>
    <scope>NUCLEOTIDE SEQUENCE [LARGE SCALE GENOMIC DNA]</scope>
    <source>
        <strain evidence="1">Teg-2019</strain>
        <tissue evidence="1">Adductor muscle</tissue>
    </source>
</reference>
<evidence type="ECO:0000313" key="2">
    <source>
        <dbReference type="Proteomes" id="UP001217089"/>
    </source>
</evidence>
<accession>A0ABQ9FRT4</accession>
<sequence length="165" mass="18254">MLCLPTDPTWERYRNGIQGGAGIYGVDYEFNSDATIGDMDRTNVNDKDTPCVVCNHLSHSSFYMVPGLTFVIHAQMANSLRITVRMWLLLLLLSIWNHSSNGYLMSGAANVTGASEYICVDVDPEGVMGQNANVRQLFHVEARCQGLRCPPYVDGREITCAVCSK</sequence>
<dbReference type="InterPro" id="IPR051077">
    <property type="entry name" value="Ca-dependent_lectin"/>
</dbReference>
<proteinExistence type="predicted"/>
<organism evidence="1 2">
    <name type="scientific">Tegillarca granosa</name>
    <name type="common">Malaysian cockle</name>
    <name type="synonym">Anadara granosa</name>
    <dbReference type="NCBI Taxonomy" id="220873"/>
    <lineage>
        <taxon>Eukaryota</taxon>
        <taxon>Metazoa</taxon>
        <taxon>Spiralia</taxon>
        <taxon>Lophotrochozoa</taxon>
        <taxon>Mollusca</taxon>
        <taxon>Bivalvia</taxon>
        <taxon>Autobranchia</taxon>
        <taxon>Pteriomorphia</taxon>
        <taxon>Arcoida</taxon>
        <taxon>Arcoidea</taxon>
        <taxon>Arcidae</taxon>
        <taxon>Tegillarca</taxon>
    </lineage>
</organism>
<dbReference type="PANTHER" id="PTHR24024">
    <property type="entry name" value="PULMONARY SURFACTANT-ASSOCIATED PROTEIN A"/>
    <property type="match status" value="1"/>
</dbReference>
<comment type="caution">
    <text evidence="1">The sequence shown here is derived from an EMBL/GenBank/DDBJ whole genome shotgun (WGS) entry which is preliminary data.</text>
</comment>
<gene>
    <name evidence="1" type="ORF">KUTeg_001560</name>
</gene>
<protein>
    <submittedName>
        <fullName evidence="1">Uncharacterized protein</fullName>
    </submittedName>
</protein>
<dbReference type="Proteomes" id="UP001217089">
    <property type="component" value="Unassembled WGS sequence"/>
</dbReference>
<dbReference type="EMBL" id="JARBDR010000141">
    <property type="protein sequence ID" value="KAJ8319973.1"/>
    <property type="molecule type" value="Genomic_DNA"/>
</dbReference>
<name>A0ABQ9FRT4_TEGGR</name>
<evidence type="ECO:0000313" key="1">
    <source>
        <dbReference type="EMBL" id="KAJ8319973.1"/>
    </source>
</evidence>